<evidence type="ECO:0000256" key="2">
    <source>
        <dbReference type="ARBA" id="ARBA00006084"/>
    </source>
</evidence>
<dbReference type="PIRSF" id="PIRSF039096">
    <property type="entry name" value="p16-ARC"/>
    <property type="match status" value="1"/>
</dbReference>
<evidence type="ECO:0000256" key="4">
    <source>
        <dbReference type="ARBA" id="ARBA00023212"/>
    </source>
</evidence>
<gene>
    <name evidence="8" type="ORF">KIN20_023942</name>
</gene>
<evidence type="ECO:0000313" key="9">
    <source>
        <dbReference type="Proteomes" id="UP001196413"/>
    </source>
</evidence>
<comment type="caution">
    <text evidence="8">The sequence shown here is derived from an EMBL/GenBank/DDBJ whole genome shotgun (WGS) entry which is preliminary data.</text>
</comment>
<proteinExistence type="inferred from homology"/>
<organism evidence="8 9">
    <name type="scientific">Parelaphostrongylus tenuis</name>
    <name type="common">Meningeal worm</name>
    <dbReference type="NCBI Taxonomy" id="148309"/>
    <lineage>
        <taxon>Eukaryota</taxon>
        <taxon>Metazoa</taxon>
        <taxon>Ecdysozoa</taxon>
        <taxon>Nematoda</taxon>
        <taxon>Chromadorea</taxon>
        <taxon>Rhabditida</taxon>
        <taxon>Rhabditina</taxon>
        <taxon>Rhabditomorpha</taxon>
        <taxon>Strongyloidea</taxon>
        <taxon>Metastrongylidae</taxon>
        <taxon>Parelaphostrongylus</taxon>
    </lineage>
</organism>
<name>A0AAD5QW35_PARTN</name>
<reference evidence="8" key="1">
    <citation type="submission" date="2021-06" db="EMBL/GenBank/DDBJ databases">
        <title>Parelaphostrongylus tenuis whole genome reference sequence.</title>
        <authorList>
            <person name="Garwood T.J."/>
            <person name="Larsen P.A."/>
            <person name="Fountain-Jones N.M."/>
            <person name="Garbe J.R."/>
            <person name="Macchietto M.G."/>
            <person name="Kania S.A."/>
            <person name="Gerhold R.W."/>
            <person name="Richards J.E."/>
            <person name="Wolf T.M."/>
        </authorList>
    </citation>
    <scope>NUCLEOTIDE SEQUENCE</scope>
    <source>
        <strain evidence="8">MNPRO001-30</strain>
        <tissue evidence="8">Meninges</tissue>
    </source>
</reference>
<dbReference type="PANTHER" id="PTHR12644">
    <property type="entry name" value="ARP2/3 COMPLEX 16 KD SUBUNIT P16-ARC"/>
    <property type="match status" value="1"/>
</dbReference>
<dbReference type="Proteomes" id="UP001196413">
    <property type="component" value="Unassembled WGS sequence"/>
</dbReference>
<dbReference type="Pfam" id="PF04699">
    <property type="entry name" value="P16-Arc"/>
    <property type="match status" value="1"/>
</dbReference>
<keyword evidence="3" id="KW-0963">Cytoplasm</keyword>
<dbReference type="InterPro" id="IPR006789">
    <property type="entry name" value="ARPC5"/>
</dbReference>
<sequence length="141" mass="15788">MAKNMENTSYRKIDVDAYDPENYNENEDVGDTSGLGPDERAVTSLLQTNKLEEALHAALQNPPLKCKNQAVKDKCTMLVAKVLGTFKWNEIEPVVKKISSDEADILMKFIYKAMELTPENALCQTLLAWHSLLVARFGLGQ</sequence>
<dbReference type="EMBL" id="JAHQIW010004837">
    <property type="protein sequence ID" value="KAJ1363969.1"/>
    <property type="molecule type" value="Genomic_DNA"/>
</dbReference>
<dbReference type="GO" id="GO:0005885">
    <property type="term" value="C:Arp2/3 protein complex"/>
    <property type="evidence" value="ECO:0007669"/>
    <property type="project" value="InterPro"/>
</dbReference>
<dbReference type="SUPFAM" id="SSF69103">
    <property type="entry name" value="Arp2/3 complex 16 kDa subunit ARPC5"/>
    <property type="match status" value="1"/>
</dbReference>
<evidence type="ECO:0000256" key="1">
    <source>
        <dbReference type="ARBA" id="ARBA00004245"/>
    </source>
</evidence>
<keyword evidence="4 6" id="KW-0206">Cytoskeleton</keyword>
<evidence type="ECO:0000256" key="7">
    <source>
        <dbReference type="SAM" id="MobiDB-lite"/>
    </source>
</evidence>
<comment type="subcellular location">
    <subcellularLocation>
        <location evidence="1">Cytoplasm</location>
        <location evidence="1">Cytoskeleton</location>
    </subcellularLocation>
</comment>
<evidence type="ECO:0000256" key="3">
    <source>
        <dbReference type="ARBA" id="ARBA00022490"/>
    </source>
</evidence>
<comment type="function">
    <text evidence="6">Functions as component of the Arp2/3 complex which is involved in regulation of actin polymerization and together with an activating nucleation-promoting factor (NPF) mediates the formation of branched actin networks. Arp2/3 complex plays a critical role in the control of cell morphogenesis via the modulation of cell polarity development.</text>
</comment>
<dbReference type="FunFam" id="1.25.40.190:FF:000003">
    <property type="entry name" value="Actin-related protein 2/3 complex subunit 5"/>
    <property type="match status" value="1"/>
</dbReference>
<dbReference type="InterPro" id="IPR036743">
    <property type="entry name" value="ARPC5_sf"/>
</dbReference>
<comment type="similarity">
    <text evidence="2 6">Belongs to the ARPC5 family.</text>
</comment>
<keyword evidence="9" id="KW-1185">Reference proteome</keyword>
<dbReference type="GO" id="GO:0034314">
    <property type="term" value="P:Arp2/3 complex-mediated actin nucleation"/>
    <property type="evidence" value="ECO:0007669"/>
    <property type="project" value="InterPro"/>
</dbReference>
<dbReference type="Gene3D" id="1.25.40.190">
    <property type="entry name" value="Actin-related protein 2/3 complex subunit 5"/>
    <property type="match status" value="1"/>
</dbReference>
<protein>
    <recommendedName>
        <fullName evidence="6">Actin-related protein 2/3 complex subunit 5</fullName>
    </recommendedName>
</protein>
<feature type="region of interest" description="Disordered" evidence="7">
    <location>
        <begin position="16"/>
        <end position="39"/>
    </location>
</feature>
<dbReference type="GO" id="GO:0030833">
    <property type="term" value="P:regulation of actin filament polymerization"/>
    <property type="evidence" value="ECO:0007669"/>
    <property type="project" value="InterPro"/>
</dbReference>
<feature type="compositionally biased region" description="Acidic residues" evidence="7">
    <location>
        <begin position="16"/>
        <end position="30"/>
    </location>
</feature>
<evidence type="ECO:0000256" key="5">
    <source>
        <dbReference type="ARBA" id="ARBA00060329"/>
    </source>
</evidence>
<accession>A0AAD5QW35</accession>
<evidence type="ECO:0000256" key="6">
    <source>
        <dbReference type="RuleBase" id="RU004301"/>
    </source>
</evidence>
<comment type="function">
    <text evidence="5">Functions as a component of the Arp2/3 complex which is involved in regulation of actin polymerization and together with an activating nucleation-promoting factor (NPF) mediates the formation of branched actin networks.</text>
</comment>
<evidence type="ECO:0000313" key="8">
    <source>
        <dbReference type="EMBL" id="KAJ1363969.1"/>
    </source>
</evidence>
<dbReference type="AlphaFoldDB" id="A0AAD5QW35"/>